<name>A0A0J1CS43_9BURK</name>
<keyword evidence="3" id="KW-1185">Reference proteome</keyword>
<evidence type="ECO:0000256" key="1">
    <source>
        <dbReference type="SAM" id="Phobius"/>
    </source>
</evidence>
<dbReference type="AlphaFoldDB" id="A0A0J1CS43"/>
<feature type="transmembrane region" description="Helical" evidence="1">
    <location>
        <begin position="7"/>
        <end position="29"/>
    </location>
</feature>
<dbReference type="Proteomes" id="UP000035963">
    <property type="component" value="Unassembled WGS sequence"/>
</dbReference>
<evidence type="ECO:0000313" key="2">
    <source>
        <dbReference type="EMBL" id="KLU23465.1"/>
    </source>
</evidence>
<organism evidence="2 3">
    <name type="scientific">Caballeronia mineralivorans PML1(12)</name>
    <dbReference type="NCBI Taxonomy" id="908627"/>
    <lineage>
        <taxon>Bacteria</taxon>
        <taxon>Pseudomonadati</taxon>
        <taxon>Pseudomonadota</taxon>
        <taxon>Betaproteobacteria</taxon>
        <taxon>Burkholderiales</taxon>
        <taxon>Burkholderiaceae</taxon>
        <taxon>Caballeronia</taxon>
    </lineage>
</organism>
<accession>A0A0J1CS43</accession>
<keyword evidence="1" id="KW-0812">Transmembrane</keyword>
<reference evidence="2 3" key="1">
    <citation type="journal article" date="2015" name="Genome Announc.">
        <title>Draft Genome Sequence of Burkholderia sp. Strain PML1(12), an Ectomycorrhizosphere-Inhabiting Bacterium with Effective Mineral-Weathering Ability.</title>
        <authorList>
            <person name="Uroz S."/>
            <person name="Oger P."/>
        </authorList>
    </citation>
    <scope>NUCLEOTIDE SEQUENCE [LARGE SCALE GENOMIC DNA]</scope>
    <source>
        <strain evidence="3">PML1(12)</strain>
    </source>
</reference>
<dbReference type="EMBL" id="AEJF01000148">
    <property type="protein sequence ID" value="KLU23465.1"/>
    <property type="molecule type" value="Genomic_DNA"/>
</dbReference>
<feature type="transmembrane region" description="Helical" evidence="1">
    <location>
        <begin position="49"/>
        <end position="79"/>
    </location>
</feature>
<dbReference type="RefSeq" id="WP_047894915.1">
    <property type="nucleotide sequence ID" value="NZ_AEJF01000148.1"/>
</dbReference>
<dbReference type="PATRIC" id="fig|908627.4.peg.5637"/>
<dbReference type="Pfam" id="PF12966">
    <property type="entry name" value="AtpR"/>
    <property type="match status" value="1"/>
</dbReference>
<comment type="caution">
    <text evidence="2">The sequence shown here is derived from an EMBL/GenBank/DDBJ whole genome shotgun (WGS) entry which is preliminary data.</text>
</comment>
<keyword evidence="1" id="KW-1133">Transmembrane helix</keyword>
<protein>
    <recommendedName>
        <fullName evidence="4">ATP synthase subunit I</fullName>
    </recommendedName>
</protein>
<evidence type="ECO:0008006" key="4">
    <source>
        <dbReference type="Google" id="ProtNLM"/>
    </source>
</evidence>
<keyword evidence="1" id="KW-0472">Membrane</keyword>
<dbReference type="InterPro" id="IPR017581">
    <property type="entry name" value="AtpR-like"/>
</dbReference>
<gene>
    <name evidence="2" type="ORF">EOS_25270</name>
</gene>
<sequence>MTYHFPLAAQIAIGSCVGLAAGAIHFATLRWNVRLLVAGTPAKAIGLQLLRLAGVAVLFAVLAKFGAWPLLCGAAGLLLARGFILRRVQVTP</sequence>
<proteinExistence type="predicted"/>
<evidence type="ECO:0000313" key="3">
    <source>
        <dbReference type="Proteomes" id="UP000035963"/>
    </source>
</evidence>
<dbReference type="OrthoDB" id="9135681at2"/>